<dbReference type="InterPro" id="IPR005913">
    <property type="entry name" value="dTDP_dehydrorham_reduct"/>
</dbReference>
<dbReference type="FunFam" id="3.40.50.720:FF:000159">
    <property type="entry name" value="dTDP-4-dehydrorhamnose reductase"/>
    <property type="match status" value="1"/>
</dbReference>
<dbReference type="PANTHER" id="PTHR10491:SF4">
    <property type="entry name" value="METHIONINE ADENOSYLTRANSFERASE 2 SUBUNIT BETA"/>
    <property type="match status" value="1"/>
</dbReference>
<comment type="caution">
    <text evidence="8">The sequence shown here is derived from an EMBL/GenBank/DDBJ whole genome shotgun (WGS) entry which is preliminary data.</text>
</comment>
<dbReference type="Gene3D" id="3.90.25.10">
    <property type="entry name" value="UDP-galactose 4-epimerase, domain 1"/>
    <property type="match status" value="1"/>
</dbReference>
<keyword evidence="6" id="KW-0521">NADP</keyword>
<evidence type="ECO:0000256" key="3">
    <source>
        <dbReference type="ARBA" id="ARBA00012929"/>
    </source>
</evidence>
<keyword evidence="6" id="KW-0560">Oxidoreductase</keyword>
<dbReference type="PANTHER" id="PTHR10491">
    <property type="entry name" value="DTDP-4-DEHYDRORHAMNOSE REDUCTASE"/>
    <property type="match status" value="1"/>
</dbReference>
<feature type="domain" description="RmlD-like substrate binding" evidence="7">
    <location>
        <begin position="2"/>
        <end position="278"/>
    </location>
</feature>
<evidence type="ECO:0000256" key="6">
    <source>
        <dbReference type="RuleBase" id="RU364082"/>
    </source>
</evidence>
<dbReference type="RefSeq" id="WP_076712978.1">
    <property type="nucleotide sequence ID" value="NZ_MOEN01000014.1"/>
</dbReference>
<dbReference type="UniPathway" id="UPA00124"/>
<dbReference type="GO" id="GO:0019305">
    <property type="term" value="P:dTDP-rhamnose biosynthetic process"/>
    <property type="evidence" value="ECO:0007669"/>
    <property type="project" value="UniProtKB-UniPathway"/>
</dbReference>
<dbReference type="STRING" id="1914305.BLW93_04835"/>
<comment type="function">
    <text evidence="6">Catalyzes the reduction of dTDP-6-deoxy-L-lyxo-4-hexulose to yield dTDP-L-rhamnose.</text>
</comment>
<sequence length="283" mass="32188">MILITGKNGQLAGEFIRKLTEKGADFKALSHKELDIGNLDNVVKTVKELKPEVIINCAAYNLVDKAEEEYEIAYKTNAIGPENLAIAAKEAGSFLIHYSTDYVFDGKKEDGLYTENDEPSPVNEYGKTKLEGEKRVTEIGNNYLIFRVSWVYGKGKQNFIYKLTRWAEKMPFLKIVCDEFSVPTSTKTIVDVTLKAVKERLTGLYHLVNSGYTSRFEWARLTFKLLKLDKFIRPVTSDAFKLPAKRPGFSPMSNERLSKLLNIQIPPWEDALEKFIKEEGLTL</sequence>
<evidence type="ECO:0000256" key="4">
    <source>
        <dbReference type="ARBA" id="ARBA00017099"/>
    </source>
</evidence>
<evidence type="ECO:0000313" key="9">
    <source>
        <dbReference type="Proteomes" id="UP000187408"/>
    </source>
</evidence>
<evidence type="ECO:0000259" key="7">
    <source>
        <dbReference type="Pfam" id="PF04321"/>
    </source>
</evidence>
<dbReference type="Proteomes" id="UP000187408">
    <property type="component" value="Unassembled WGS sequence"/>
</dbReference>
<comment type="similarity">
    <text evidence="2 6">Belongs to the dTDP-4-dehydrorhamnose reductase family.</text>
</comment>
<dbReference type="NCBIfam" id="TIGR01214">
    <property type="entry name" value="rmlD"/>
    <property type="match status" value="1"/>
</dbReference>
<comment type="pathway">
    <text evidence="1 6">Carbohydrate biosynthesis; dTDP-L-rhamnose biosynthesis.</text>
</comment>
<protein>
    <recommendedName>
        <fullName evidence="4 6">dTDP-4-dehydrorhamnose reductase</fullName>
        <ecNumber evidence="3 6">1.1.1.133</ecNumber>
    </recommendedName>
</protein>
<organism evidence="8 9">
    <name type="scientific">Desulfurobacterium indicum</name>
    <dbReference type="NCBI Taxonomy" id="1914305"/>
    <lineage>
        <taxon>Bacteria</taxon>
        <taxon>Pseudomonadati</taxon>
        <taxon>Aquificota</taxon>
        <taxon>Aquificia</taxon>
        <taxon>Desulfurobacteriales</taxon>
        <taxon>Desulfurobacteriaceae</taxon>
        <taxon>Desulfurobacterium</taxon>
    </lineage>
</organism>
<dbReference type="InterPro" id="IPR036291">
    <property type="entry name" value="NAD(P)-bd_dom_sf"/>
</dbReference>
<evidence type="ECO:0000256" key="2">
    <source>
        <dbReference type="ARBA" id="ARBA00010944"/>
    </source>
</evidence>
<name>A0A1R1ML50_9BACT</name>
<dbReference type="OrthoDB" id="9803892at2"/>
<comment type="catalytic activity">
    <reaction evidence="5">
        <text>dTDP-beta-L-rhamnose + NADP(+) = dTDP-4-dehydro-beta-L-rhamnose + NADPH + H(+)</text>
        <dbReference type="Rhea" id="RHEA:21796"/>
        <dbReference type="ChEBI" id="CHEBI:15378"/>
        <dbReference type="ChEBI" id="CHEBI:57510"/>
        <dbReference type="ChEBI" id="CHEBI:57783"/>
        <dbReference type="ChEBI" id="CHEBI:58349"/>
        <dbReference type="ChEBI" id="CHEBI:62830"/>
        <dbReference type="EC" id="1.1.1.133"/>
    </reaction>
</comment>
<proteinExistence type="inferred from homology"/>
<evidence type="ECO:0000313" key="8">
    <source>
        <dbReference type="EMBL" id="OMH40538.1"/>
    </source>
</evidence>
<dbReference type="CDD" id="cd05254">
    <property type="entry name" value="dTDP_HR_like_SDR_e"/>
    <property type="match status" value="1"/>
</dbReference>
<dbReference type="EC" id="1.1.1.133" evidence="3 6"/>
<dbReference type="GO" id="GO:0008831">
    <property type="term" value="F:dTDP-4-dehydrorhamnose reductase activity"/>
    <property type="evidence" value="ECO:0007669"/>
    <property type="project" value="UniProtKB-EC"/>
</dbReference>
<dbReference type="SUPFAM" id="SSF51735">
    <property type="entry name" value="NAD(P)-binding Rossmann-fold domains"/>
    <property type="match status" value="1"/>
</dbReference>
<dbReference type="Gene3D" id="3.40.50.720">
    <property type="entry name" value="NAD(P)-binding Rossmann-like Domain"/>
    <property type="match status" value="1"/>
</dbReference>
<dbReference type="AlphaFoldDB" id="A0A1R1ML50"/>
<dbReference type="Pfam" id="PF04321">
    <property type="entry name" value="RmlD_sub_bind"/>
    <property type="match status" value="1"/>
</dbReference>
<reference evidence="8 9" key="1">
    <citation type="submission" date="2016-10" db="EMBL/GenBank/DDBJ databases">
        <title>Genome sequence of a sulfur-reducing bacterium Desulfurobacterium indicum K6013.</title>
        <authorList>
            <person name="Cao J."/>
            <person name="Shao Z."/>
            <person name="Alain K."/>
            <person name="Jebbar M."/>
        </authorList>
    </citation>
    <scope>NUCLEOTIDE SEQUENCE [LARGE SCALE GENOMIC DNA]</scope>
    <source>
        <strain evidence="8 9">K6013</strain>
    </source>
</reference>
<dbReference type="InterPro" id="IPR029903">
    <property type="entry name" value="RmlD-like-bd"/>
</dbReference>
<accession>A0A1R1ML50</accession>
<keyword evidence="9" id="KW-1185">Reference proteome</keyword>
<evidence type="ECO:0000256" key="1">
    <source>
        <dbReference type="ARBA" id="ARBA00004781"/>
    </source>
</evidence>
<gene>
    <name evidence="8" type="ORF">BLW93_04835</name>
</gene>
<dbReference type="EMBL" id="MOEN01000014">
    <property type="protein sequence ID" value="OMH40538.1"/>
    <property type="molecule type" value="Genomic_DNA"/>
</dbReference>
<dbReference type="GO" id="GO:0005829">
    <property type="term" value="C:cytosol"/>
    <property type="evidence" value="ECO:0007669"/>
    <property type="project" value="TreeGrafter"/>
</dbReference>
<evidence type="ECO:0000256" key="5">
    <source>
        <dbReference type="ARBA" id="ARBA00048200"/>
    </source>
</evidence>